<proteinExistence type="predicted"/>
<dbReference type="AlphaFoldDB" id="A0A0F9UNR3"/>
<gene>
    <name evidence="2" type="ORF">LCGC14_0199040</name>
</gene>
<dbReference type="InterPro" id="IPR003431">
    <property type="entry name" value="B-propeller_Phytase"/>
</dbReference>
<comment type="caution">
    <text evidence="2">The sequence shown here is derived from an EMBL/GenBank/DDBJ whole genome shotgun (WGS) entry which is preliminary data.</text>
</comment>
<dbReference type="Gene3D" id="2.120.10.30">
    <property type="entry name" value="TolB, C-terminal domain"/>
    <property type="match status" value="2"/>
</dbReference>
<feature type="domain" description="BPP" evidence="1">
    <location>
        <begin position="367"/>
        <end position="695"/>
    </location>
</feature>
<reference evidence="2" key="1">
    <citation type="journal article" date="2015" name="Nature">
        <title>Complex archaea that bridge the gap between prokaryotes and eukaryotes.</title>
        <authorList>
            <person name="Spang A."/>
            <person name="Saw J.H."/>
            <person name="Jorgensen S.L."/>
            <person name="Zaremba-Niedzwiedzka K."/>
            <person name="Martijn J."/>
            <person name="Lind A.E."/>
            <person name="van Eijk R."/>
            <person name="Schleper C."/>
            <person name="Guy L."/>
            <person name="Ettema T.J."/>
        </authorList>
    </citation>
    <scope>NUCLEOTIDE SEQUENCE</scope>
</reference>
<dbReference type="InterPro" id="IPR011042">
    <property type="entry name" value="6-blade_b-propeller_TolB-like"/>
</dbReference>
<dbReference type="GO" id="GO:0016158">
    <property type="term" value="F:inositol hexakisphosphate 3-phosphatase activity"/>
    <property type="evidence" value="ECO:0007669"/>
    <property type="project" value="InterPro"/>
</dbReference>
<dbReference type="SUPFAM" id="SSF50956">
    <property type="entry name" value="Thermostable phytase (3-phytase)"/>
    <property type="match status" value="2"/>
</dbReference>
<protein>
    <recommendedName>
        <fullName evidence="1">BPP domain-containing protein</fullName>
    </recommendedName>
</protein>
<accession>A0A0F9UNR3</accession>
<dbReference type="Pfam" id="PF02333">
    <property type="entry name" value="Phytase"/>
    <property type="match status" value="2"/>
</dbReference>
<evidence type="ECO:0000259" key="1">
    <source>
        <dbReference type="PROSITE" id="PS51662"/>
    </source>
</evidence>
<feature type="domain" description="BPP" evidence="1">
    <location>
        <begin position="36"/>
        <end position="362"/>
    </location>
</feature>
<name>A0A0F9UNR3_9ZZZZ</name>
<evidence type="ECO:0000313" key="2">
    <source>
        <dbReference type="EMBL" id="KKN93269.1"/>
    </source>
</evidence>
<sequence>MNQERFYERKFKIMKLKNVKLVSLLVMLGVILNACEQQPKIAENAIKPKVTTQAAKHDTDDPAIWLNEENPSESLIIGTDKNEDGALYVYDLKGNILEDKTVRGLKRPNNVDIEEMEVGDDEFSIAVVTERLTNKLRIFRLPEMTPIDNGGIEVFIGEEQRDPMGVSLYKNASDEVFAFVGRKSGPEDGYIWQYKLEGDSQGNIVGTKVRAFGKYSGTKEIEAIVVDDDLGYVYYSDEGVGVRKYYADADKGNEELALFATEGFAQDHEGLSVYTTDIGTGYIIVSDQQANKFQLFSREGTQDNPHDHKWVKSIDVSTMESDGSEVTNASLGDLFPRGMFVAMSEGKTFQLYAWEDFAGDDLIIAPDGLPEHTKNAIQPKYITDKVVYDSDDPAIWINKSDPSKSIIIGTDKEDGGGLYAYDLHGKIIKEKCVPNIDRPNNVDIAYDLKLGGKKVDIAVTTERSKNQLRVFSLPDMKPIDGGGLPVFTDRVIKDPMGIALYANPKDGVIYAIVGPKDGPSKGYLTQYRIDNAGSGNVKLTKIRDFGHYSGVKEIEAIAVDNELGFVYYSDEAFGVRKYYADPAKGDEELALFGTKDFGRDIEGISIYKMDDGTGYILISDQQQNTFNVFPREGSKENPHNHKLIKSIELMTLESDGSEVTSVNLGPEFPSGMFVGMSTDKTYHIYDWRDIAGSDLKSR</sequence>
<dbReference type="EMBL" id="LAZR01000087">
    <property type="protein sequence ID" value="KKN93269.1"/>
    <property type="molecule type" value="Genomic_DNA"/>
</dbReference>
<dbReference type="PROSITE" id="PS51662">
    <property type="entry name" value="BP_PHYTASE"/>
    <property type="match status" value="2"/>
</dbReference>
<organism evidence="2">
    <name type="scientific">marine sediment metagenome</name>
    <dbReference type="NCBI Taxonomy" id="412755"/>
    <lineage>
        <taxon>unclassified sequences</taxon>
        <taxon>metagenomes</taxon>
        <taxon>ecological metagenomes</taxon>
    </lineage>
</organism>